<feature type="transmembrane region" description="Helical" evidence="7">
    <location>
        <begin position="255"/>
        <end position="277"/>
    </location>
</feature>
<evidence type="ECO:0000256" key="3">
    <source>
        <dbReference type="ARBA" id="ARBA00022692"/>
    </source>
</evidence>
<feature type="transmembrane region" description="Helical" evidence="7">
    <location>
        <begin position="150"/>
        <end position="177"/>
    </location>
</feature>
<evidence type="ECO:0000256" key="5">
    <source>
        <dbReference type="ARBA" id="ARBA00023136"/>
    </source>
</evidence>
<feature type="transmembrane region" description="Helical" evidence="7">
    <location>
        <begin position="221"/>
        <end position="243"/>
    </location>
</feature>
<proteinExistence type="predicted"/>
<gene>
    <name evidence="8" type="ORF">SAMN04488567_1114</name>
</gene>
<evidence type="ECO:0000256" key="4">
    <source>
        <dbReference type="ARBA" id="ARBA00022989"/>
    </source>
</evidence>
<dbReference type="PANTHER" id="PTHR30213:SF0">
    <property type="entry name" value="UPF0761 MEMBRANE PROTEIN YIHY"/>
    <property type="match status" value="1"/>
</dbReference>
<dbReference type="AlphaFoldDB" id="A0A1G7AU57"/>
<name>A0A1G7AU57_9RHOB</name>
<organism evidence="8 9">
    <name type="scientific">Limimaricola pyoseonensis</name>
    <dbReference type="NCBI Taxonomy" id="521013"/>
    <lineage>
        <taxon>Bacteria</taxon>
        <taxon>Pseudomonadati</taxon>
        <taxon>Pseudomonadota</taxon>
        <taxon>Alphaproteobacteria</taxon>
        <taxon>Rhodobacterales</taxon>
        <taxon>Paracoccaceae</taxon>
        <taxon>Limimaricola</taxon>
    </lineage>
</organism>
<evidence type="ECO:0000256" key="6">
    <source>
        <dbReference type="SAM" id="MobiDB-lite"/>
    </source>
</evidence>
<keyword evidence="5 7" id="KW-0472">Membrane</keyword>
<dbReference type="OrthoDB" id="9781030at2"/>
<dbReference type="RefSeq" id="WP_090109981.1">
    <property type="nucleotide sequence ID" value="NZ_FNAT01000001.1"/>
</dbReference>
<evidence type="ECO:0000313" key="9">
    <source>
        <dbReference type="Proteomes" id="UP000198922"/>
    </source>
</evidence>
<dbReference type="STRING" id="521013.SAMN04488567_1114"/>
<dbReference type="Pfam" id="PF03631">
    <property type="entry name" value="Virul_fac_BrkB"/>
    <property type="match status" value="1"/>
</dbReference>
<evidence type="ECO:0000313" key="8">
    <source>
        <dbReference type="EMBL" id="SDE18414.1"/>
    </source>
</evidence>
<feature type="region of interest" description="Disordered" evidence="6">
    <location>
        <begin position="284"/>
        <end position="316"/>
    </location>
</feature>
<dbReference type="NCBIfam" id="TIGR00765">
    <property type="entry name" value="yihY_not_rbn"/>
    <property type="match status" value="1"/>
</dbReference>
<comment type="subcellular location">
    <subcellularLocation>
        <location evidence="1">Cell membrane</location>
        <topology evidence="1">Multi-pass membrane protein</topology>
    </subcellularLocation>
</comment>
<feature type="compositionally biased region" description="Acidic residues" evidence="6">
    <location>
        <begin position="293"/>
        <end position="307"/>
    </location>
</feature>
<dbReference type="EMBL" id="FNAT01000001">
    <property type="protein sequence ID" value="SDE18414.1"/>
    <property type="molecule type" value="Genomic_DNA"/>
</dbReference>
<dbReference type="GO" id="GO:0005886">
    <property type="term" value="C:plasma membrane"/>
    <property type="evidence" value="ECO:0007669"/>
    <property type="project" value="UniProtKB-SubCell"/>
</dbReference>
<feature type="transmembrane region" description="Helical" evidence="7">
    <location>
        <begin position="37"/>
        <end position="65"/>
    </location>
</feature>
<dbReference type="Proteomes" id="UP000198922">
    <property type="component" value="Unassembled WGS sequence"/>
</dbReference>
<keyword evidence="2" id="KW-1003">Cell membrane</keyword>
<evidence type="ECO:0000256" key="1">
    <source>
        <dbReference type="ARBA" id="ARBA00004651"/>
    </source>
</evidence>
<evidence type="ECO:0000256" key="7">
    <source>
        <dbReference type="SAM" id="Phobius"/>
    </source>
</evidence>
<reference evidence="9" key="1">
    <citation type="submission" date="2016-10" db="EMBL/GenBank/DDBJ databases">
        <authorList>
            <person name="Varghese N."/>
            <person name="Submissions S."/>
        </authorList>
    </citation>
    <scope>NUCLEOTIDE SEQUENCE [LARGE SCALE GENOMIC DNA]</scope>
    <source>
        <strain evidence="9">DSM 21424</strain>
    </source>
</reference>
<dbReference type="PANTHER" id="PTHR30213">
    <property type="entry name" value="INNER MEMBRANE PROTEIN YHJD"/>
    <property type="match status" value="1"/>
</dbReference>
<accession>A0A1G7AU57</accession>
<feature type="transmembrane region" description="Helical" evidence="7">
    <location>
        <begin position="189"/>
        <end position="209"/>
    </location>
</feature>
<keyword evidence="9" id="KW-1185">Reference proteome</keyword>
<keyword evidence="4 7" id="KW-1133">Transmembrane helix</keyword>
<protein>
    <submittedName>
        <fullName evidence="8">Membrane protein</fullName>
    </submittedName>
</protein>
<evidence type="ECO:0000256" key="2">
    <source>
        <dbReference type="ARBA" id="ARBA00022475"/>
    </source>
</evidence>
<dbReference type="PIRSF" id="PIRSF035875">
    <property type="entry name" value="RNase_BN"/>
    <property type="match status" value="1"/>
</dbReference>
<dbReference type="InterPro" id="IPR017039">
    <property type="entry name" value="Virul_fac_BrkB"/>
</dbReference>
<keyword evidence="3 7" id="KW-0812">Transmembrane</keyword>
<sequence length="316" mass="33468">MAQQKTTDAHPGDINKPGWMATLKRVYGEIGDDHVSLIAAGCAFYGLLAIFPGIVAAMAIAGLFFDPSAVVGQLESLAGFLPQQAAEIVLGQAQEVAGSEEGGLGLAALFGIAVAIYSASKGVQSLIEGLNVAFEAEESRGMVALYIRTILLTLGMIVGFLAIVAVAAGLPALLGVLPWEGTTEMLITVLRWPVLLVMVALGLAILYRYGPDRGEKKWRWITPGAALACLLWLVGSLGFAFYVRNFGGYNETFGALGGVIVLLMWLWLSSFIILLGAEFDSEMERQAKHDPQPEDAQDDPLADDAESGADKPAARG</sequence>